<sequence length="89" mass="10455">MYVLLVYDIGEKRVNKVLKICRQYLDWVQNSVLEGELTKASLETLKKRIERIMNKEEDSVRIYKLRTQDDLTLEILGIDKKQVADDGII</sequence>
<dbReference type="PANTHER" id="PTHR34405:SF1">
    <property type="entry name" value="CRISPR-ASSOCIATED ENDORIBONUCLEASE CAS2"/>
    <property type="match status" value="1"/>
</dbReference>
<dbReference type="PIRSF" id="PIRSF032582">
    <property type="entry name" value="Cas2"/>
    <property type="match status" value="1"/>
</dbReference>
<dbReference type="GO" id="GO:0043571">
    <property type="term" value="P:maintenance of CRISPR repeat elements"/>
    <property type="evidence" value="ECO:0007669"/>
    <property type="project" value="UniProtKB-UniRule"/>
</dbReference>
<comment type="similarity">
    <text evidence="2 9 10">Belongs to the CRISPR-associated endoribonuclease Cas2 protein family.</text>
</comment>
<evidence type="ECO:0000256" key="1">
    <source>
        <dbReference type="ARBA" id="ARBA00001946"/>
    </source>
</evidence>
<dbReference type="GO" id="GO:0051607">
    <property type="term" value="P:defense response to virus"/>
    <property type="evidence" value="ECO:0007669"/>
    <property type="project" value="UniProtKB-UniRule"/>
</dbReference>
<gene>
    <name evidence="9" type="primary">cas2</name>
    <name evidence="11" type="ORF">XD94_0683</name>
</gene>
<keyword evidence="6 9" id="KW-0378">Hydrolase</keyword>
<dbReference type="CDD" id="cd09725">
    <property type="entry name" value="Cas2_I_II_III"/>
    <property type="match status" value="1"/>
</dbReference>
<evidence type="ECO:0000256" key="2">
    <source>
        <dbReference type="ARBA" id="ARBA00009959"/>
    </source>
</evidence>
<evidence type="ECO:0000256" key="9">
    <source>
        <dbReference type="HAMAP-Rule" id="MF_01471"/>
    </source>
</evidence>
<dbReference type="InterPro" id="IPR021127">
    <property type="entry name" value="CRISPR_associated_Cas2"/>
</dbReference>
<dbReference type="Pfam" id="PF09827">
    <property type="entry name" value="CRISPR_Cas2"/>
    <property type="match status" value="1"/>
</dbReference>
<feature type="binding site" evidence="9">
    <location>
        <position position="8"/>
    </location>
    <ligand>
        <name>Mg(2+)</name>
        <dbReference type="ChEBI" id="CHEBI:18420"/>
        <note>catalytic</note>
    </ligand>
</feature>
<dbReference type="PATRIC" id="fig|1184387.3.peg.1065"/>
<evidence type="ECO:0000256" key="3">
    <source>
        <dbReference type="ARBA" id="ARBA00022722"/>
    </source>
</evidence>
<dbReference type="HAMAP" id="MF_01471">
    <property type="entry name" value="Cas2"/>
    <property type="match status" value="1"/>
</dbReference>
<comment type="cofactor">
    <cofactor evidence="1 9">
        <name>Mg(2+)</name>
        <dbReference type="ChEBI" id="CHEBI:18420"/>
    </cofactor>
</comment>
<evidence type="ECO:0000256" key="10">
    <source>
        <dbReference type="PIRNR" id="PIRNR032582"/>
    </source>
</evidence>
<evidence type="ECO:0000256" key="4">
    <source>
        <dbReference type="ARBA" id="ARBA00022723"/>
    </source>
</evidence>
<comment type="function">
    <text evidence="9">CRISPR (clustered regularly interspaced short palindromic repeat), is an adaptive immune system that provides protection against mobile genetic elements (viruses, transposable elements and conjugative plasmids). CRISPR clusters contain sequences complementary to antecedent mobile elements and target invading nucleic acids. CRISPR clusters are transcribed and processed into CRISPR RNA (crRNA). Functions as a ssRNA-specific endoribonuclease. Involved in the integration of spacer DNA into the CRISPR cassette.</text>
</comment>
<accession>A0A101HQ08</accession>
<evidence type="ECO:0000256" key="6">
    <source>
        <dbReference type="ARBA" id="ARBA00022801"/>
    </source>
</evidence>
<dbReference type="Proteomes" id="UP000054092">
    <property type="component" value="Unassembled WGS sequence"/>
</dbReference>
<reference evidence="12" key="1">
    <citation type="journal article" date="2015" name="MBio">
        <title>Genome-Resolved Metagenomic Analysis Reveals Roles for Candidate Phyla and Other Microbial Community Members in Biogeochemical Transformations in Oil Reservoirs.</title>
        <authorList>
            <person name="Hu P."/>
            <person name="Tom L."/>
            <person name="Singh A."/>
            <person name="Thomas B.C."/>
            <person name="Baker B.J."/>
            <person name="Piceno Y.M."/>
            <person name="Andersen G.L."/>
            <person name="Banfield J.F."/>
        </authorList>
    </citation>
    <scope>NUCLEOTIDE SEQUENCE [LARGE SCALE GENOMIC DNA]</scope>
</reference>
<evidence type="ECO:0000256" key="5">
    <source>
        <dbReference type="ARBA" id="ARBA00022759"/>
    </source>
</evidence>
<evidence type="ECO:0000256" key="8">
    <source>
        <dbReference type="ARBA" id="ARBA00023118"/>
    </source>
</evidence>
<evidence type="ECO:0000313" key="11">
    <source>
        <dbReference type="EMBL" id="KUK80943.1"/>
    </source>
</evidence>
<protein>
    <recommendedName>
        <fullName evidence="9">CRISPR-associated endoribonuclease Cas2</fullName>
        <ecNumber evidence="9">3.1.-.-</ecNumber>
    </recommendedName>
</protein>
<dbReference type="SUPFAM" id="SSF143430">
    <property type="entry name" value="TTP0101/SSO1404-like"/>
    <property type="match status" value="1"/>
</dbReference>
<keyword evidence="3 9" id="KW-0540">Nuclease</keyword>
<keyword evidence="8 9" id="KW-0051">Antiviral defense</keyword>
<evidence type="ECO:0000313" key="12">
    <source>
        <dbReference type="Proteomes" id="UP000054092"/>
    </source>
</evidence>
<dbReference type="EC" id="3.1.-.-" evidence="9"/>
<dbReference type="InterPro" id="IPR019199">
    <property type="entry name" value="Virulence_VapD/CRISPR_Cas2"/>
</dbReference>
<name>A0A101HQ08_9BACT</name>
<proteinExistence type="inferred from homology"/>
<comment type="subunit">
    <text evidence="9">Homodimer, forms a heterotetramer with a Cas1 homodimer.</text>
</comment>
<keyword evidence="5 9" id="KW-0255">Endonuclease</keyword>
<comment type="caution">
    <text evidence="11">The sequence shown here is derived from an EMBL/GenBank/DDBJ whole genome shotgun (WGS) entry which is preliminary data.</text>
</comment>
<keyword evidence="4 9" id="KW-0479">Metal-binding</keyword>
<dbReference type="AlphaFoldDB" id="A0A101HQ08"/>
<dbReference type="GO" id="GO:0016787">
    <property type="term" value="F:hydrolase activity"/>
    <property type="evidence" value="ECO:0007669"/>
    <property type="project" value="UniProtKB-KW"/>
</dbReference>
<dbReference type="Gene3D" id="3.30.70.240">
    <property type="match status" value="1"/>
</dbReference>
<organism evidence="11 12">
    <name type="scientific">Mesotoga prima</name>
    <dbReference type="NCBI Taxonomy" id="1184387"/>
    <lineage>
        <taxon>Bacteria</taxon>
        <taxon>Thermotogati</taxon>
        <taxon>Thermotogota</taxon>
        <taxon>Thermotogae</taxon>
        <taxon>Kosmotogales</taxon>
        <taxon>Kosmotogaceae</taxon>
        <taxon>Mesotoga</taxon>
    </lineage>
</organism>
<dbReference type="PANTHER" id="PTHR34405">
    <property type="entry name" value="CRISPR-ASSOCIATED ENDORIBONUCLEASE CAS2"/>
    <property type="match status" value="1"/>
</dbReference>
<dbReference type="NCBIfam" id="TIGR01573">
    <property type="entry name" value="cas2"/>
    <property type="match status" value="1"/>
</dbReference>
<evidence type="ECO:0000256" key="7">
    <source>
        <dbReference type="ARBA" id="ARBA00022842"/>
    </source>
</evidence>
<dbReference type="EMBL" id="LGGP01000095">
    <property type="protein sequence ID" value="KUK80943.1"/>
    <property type="molecule type" value="Genomic_DNA"/>
</dbReference>
<dbReference type="GO" id="GO:0046872">
    <property type="term" value="F:metal ion binding"/>
    <property type="evidence" value="ECO:0007669"/>
    <property type="project" value="UniProtKB-UniRule"/>
</dbReference>
<dbReference type="GO" id="GO:0004521">
    <property type="term" value="F:RNA endonuclease activity"/>
    <property type="evidence" value="ECO:0007669"/>
    <property type="project" value="UniProtKB-UniRule"/>
</dbReference>
<keyword evidence="7 9" id="KW-0460">Magnesium</keyword>